<reference evidence="2" key="1">
    <citation type="journal article" date="2014" name="Front. Microbiol.">
        <title>High frequency of phylogenetically diverse reductive dehalogenase-homologous genes in deep subseafloor sedimentary metagenomes.</title>
        <authorList>
            <person name="Kawai M."/>
            <person name="Futagami T."/>
            <person name="Toyoda A."/>
            <person name="Takaki Y."/>
            <person name="Nishi S."/>
            <person name="Hori S."/>
            <person name="Arai W."/>
            <person name="Tsubouchi T."/>
            <person name="Morono Y."/>
            <person name="Uchiyama I."/>
            <person name="Ito T."/>
            <person name="Fujiyama A."/>
            <person name="Inagaki F."/>
            <person name="Takami H."/>
        </authorList>
    </citation>
    <scope>NUCLEOTIDE SEQUENCE</scope>
    <source>
        <strain evidence="2">Expedition CK06-06</strain>
    </source>
</reference>
<dbReference type="Gene3D" id="3.40.50.1820">
    <property type="entry name" value="alpha/beta hydrolase"/>
    <property type="match status" value="1"/>
</dbReference>
<dbReference type="SUPFAM" id="SSF53474">
    <property type="entry name" value="alpha/beta-Hydrolases"/>
    <property type="match status" value="1"/>
</dbReference>
<dbReference type="InterPro" id="IPR029058">
    <property type="entry name" value="AB_hydrolase_fold"/>
</dbReference>
<proteinExistence type="predicted"/>
<dbReference type="InterPro" id="IPR050266">
    <property type="entry name" value="AB_hydrolase_sf"/>
</dbReference>
<dbReference type="PANTHER" id="PTHR43798">
    <property type="entry name" value="MONOACYLGLYCEROL LIPASE"/>
    <property type="match status" value="1"/>
</dbReference>
<dbReference type="Pfam" id="PF00561">
    <property type="entry name" value="Abhydrolase_1"/>
    <property type="match status" value="1"/>
</dbReference>
<gene>
    <name evidence="2" type="ORF">S01H4_16885</name>
</gene>
<evidence type="ECO:0000313" key="2">
    <source>
        <dbReference type="EMBL" id="GAG57618.1"/>
    </source>
</evidence>
<name>X0ZB32_9ZZZZ</name>
<dbReference type="AlphaFoldDB" id="X0ZB32"/>
<accession>X0ZB32</accession>
<sequence>MLTDTGSATIPDYFLDEANRPVPSEKLDAAWEKWISTGSYEDVIKEMRKEPGPFLFKMEEHPNSNEMWKIYKGFLKHADPQEFVRFNSTFYTDINPRIRMLRKIKCPTLILLGEDDIVFFKASEIMAKRIPDVRYVIFDGVGHMTAIESPERTTKEILDFLETVNQTGKANM</sequence>
<comment type="caution">
    <text evidence="2">The sequence shown here is derived from an EMBL/GenBank/DDBJ whole genome shotgun (WGS) entry which is preliminary data.</text>
</comment>
<evidence type="ECO:0000259" key="1">
    <source>
        <dbReference type="Pfam" id="PF00561"/>
    </source>
</evidence>
<dbReference type="InterPro" id="IPR000073">
    <property type="entry name" value="AB_hydrolase_1"/>
</dbReference>
<organism evidence="2">
    <name type="scientific">marine sediment metagenome</name>
    <dbReference type="NCBI Taxonomy" id="412755"/>
    <lineage>
        <taxon>unclassified sequences</taxon>
        <taxon>metagenomes</taxon>
        <taxon>ecological metagenomes</taxon>
    </lineage>
</organism>
<protein>
    <recommendedName>
        <fullName evidence="1">AB hydrolase-1 domain-containing protein</fullName>
    </recommendedName>
</protein>
<feature type="domain" description="AB hydrolase-1" evidence="1">
    <location>
        <begin position="89"/>
        <end position="150"/>
    </location>
</feature>
<dbReference type="EMBL" id="BART01007419">
    <property type="protein sequence ID" value="GAG57618.1"/>
    <property type="molecule type" value="Genomic_DNA"/>
</dbReference>